<keyword evidence="2" id="KW-1185">Reference proteome</keyword>
<sequence>MSEDMGDQMDVDQRRDGSLGVSMSEEGMGNPKEALRPRDLFSHLTIRPTPQNPGYSMGGTSDYPSFNPLPHTDAIPTILPTISTVPSVPTSTILSKSSKPYLRGCCTSTTTSTYMPRYTDTSA</sequence>
<accession>A0ACB7FVR3</accession>
<protein>
    <submittedName>
        <fullName evidence="1">Uncharacterized protein</fullName>
    </submittedName>
</protein>
<dbReference type="Proteomes" id="UP000091857">
    <property type="component" value="Unassembled WGS sequence"/>
</dbReference>
<reference evidence="2" key="1">
    <citation type="journal article" date="2016" name="Nat. Biotechnol.">
        <title>Sequencing wild and cultivated cassava and related species reveals extensive interspecific hybridization and genetic diversity.</title>
        <authorList>
            <person name="Bredeson J.V."/>
            <person name="Lyons J.B."/>
            <person name="Prochnik S.E."/>
            <person name="Wu G.A."/>
            <person name="Ha C.M."/>
            <person name="Edsinger-Gonzales E."/>
            <person name="Grimwood J."/>
            <person name="Schmutz J."/>
            <person name="Rabbi I.Y."/>
            <person name="Egesi C."/>
            <person name="Nauluvula P."/>
            <person name="Lebot V."/>
            <person name="Ndunguru J."/>
            <person name="Mkamilo G."/>
            <person name="Bart R.S."/>
            <person name="Setter T.L."/>
            <person name="Gleadow R.M."/>
            <person name="Kulakow P."/>
            <person name="Ferguson M.E."/>
            <person name="Rounsley S."/>
            <person name="Rokhsar D.S."/>
        </authorList>
    </citation>
    <scope>NUCLEOTIDE SEQUENCE [LARGE SCALE GENOMIC DNA]</scope>
    <source>
        <strain evidence="2">cv. AM560-2</strain>
    </source>
</reference>
<name>A0ACB7FVR3_MANES</name>
<evidence type="ECO:0000313" key="2">
    <source>
        <dbReference type="Proteomes" id="UP000091857"/>
    </source>
</evidence>
<evidence type="ECO:0000313" key="1">
    <source>
        <dbReference type="EMBL" id="KAG8611790.1"/>
    </source>
</evidence>
<organism evidence="1 2">
    <name type="scientific">Manihot esculenta</name>
    <name type="common">Cassava</name>
    <name type="synonym">Jatropha manihot</name>
    <dbReference type="NCBI Taxonomy" id="3983"/>
    <lineage>
        <taxon>Eukaryota</taxon>
        <taxon>Viridiplantae</taxon>
        <taxon>Streptophyta</taxon>
        <taxon>Embryophyta</taxon>
        <taxon>Tracheophyta</taxon>
        <taxon>Spermatophyta</taxon>
        <taxon>Magnoliopsida</taxon>
        <taxon>eudicotyledons</taxon>
        <taxon>Gunneridae</taxon>
        <taxon>Pentapetalae</taxon>
        <taxon>rosids</taxon>
        <taxon>fabids</taxon>
        <taxon>Malpighiales</taxon>
        <taxon>Euphorbiaceae</taxon>
        <taxon>Crotonoideae</taxon>
        <taxon>Manihoteae</taxon>
        <taxon>Manihot</taxon>
    </lineage>
</organism>
<proteinExistence type="predicted"/>
<gene>
    <name evidence="1" type="ORF">MANES_S029116v8</name>
</gene>
<dbReference type="EMBL" id="MU251223">
    <property type="protein sequence ID" value="KAG8611790.1"/>
    <property type="molecule type" value="Genomic_DNA"/>
</dbReference>
<comment type="caution">
    <text evidence="1">The sequence shown here is derived from an EMBL/GenBank/DDBJ whole genome shotgun (WGS) entry which is preliminary data.</text>
</comment>